<comment type="caution">
    <text evidence="1">The sequence shown here is derived from an EMBL/GenBank/DDBJ whole genome shotgun (WGS) entry which is preliminary data.</text>
</comment>
<name>A0ACB9TE57_HOLOL</name>
<dbReference type="EMBL" id="CM043017">
    <property type="protein sequence ID" value="KAI4465063.1"/>
    <property type="molecule type" value="Genomic_DNA"/>
</dbReference>
<protein>
    <submittedName>
        <fullName evidence="1">Uncharacterized protein</fullName>
    </submittedName>
</protein>
<accession>A0ACB9TE57</accession>
<keyword evidence="2" id="KW-1185">Reference proteome</keyword>
<dbReference type="Proteomes" id="UP001056778">
    <property type="component" value="Chromosome 3"/>
</dbReference>
<evidence type="ECO:0000313" key="2">
    <source>
        <dbReference type="Proteomes" id="UP001056778"/>
    </source>
</evidence>
<sequence length="330" mass="37317">MSKMELYLRTLGDPGFQEGVGADLGIYQSTVSKTINEVASKIVRRKGMWIRFPLTPNELEEAKRGWHMPDAIGAVDCTHIKIRKPVLHGEEYFNRKGFCSINVQATCNYNECFTSVDVSWPGSVHDSRVWRNSDVFQITKSNINYAYLLGDEGYCIAPWLMTPYKNPNIITEKLYNRIHTTDRIIIERCFGQLKSRFPMLANTIGLKLNCIPVYITSCFILHNVAKNVHDPNDFLPLQNREEPYCQPIVDDANIRVLETSELNLESCSITSYGVKAVTTTSMFASSFASSYIDGTMTTSYIEDRMRSDIATNNGPVAVRTKSLMDMRGGN</sequence>
<organism evidence="1 2">
    <name type="scientific">Holotrichia oblita</name>
    <name type="common">Chafer beetle</name>
    <dbReference type="NCBI Taxonomy" id="644536"/>
    <lineage>
        <taxon>Eukaryota</taxon>
        <taxon>Metazoa</taxon>
        <taxon>Ecdysozoa</taxon>
        <taxon>Arthropoda</taxon>
        <taxon>Hexapoda</taxon>
        <taxon>Insecta</taxon>
        <taxon>Pterygota</taxon>
        <taxon>Neoptera</taxon>
        <taxon>Endopterygota</taxon>
        <taxon>Coleoptera</taxon>
        <taxon>Polyphaga</taxon>
        <taxon>Scarabaeiformia</taxon>
        <taxon>Scarabaeidae</taxon>
        <taxon>Melolonthinae</taxon>
        <taxon>Holotrichia</taxon>
    </lineage>
</organism>
<gene>
    <name evidence="1" type="ORF">MML48_3g00003819</name>
</gene>
<proteinExistence type="predicted"/>
<reference evidence="1" key="1">
    <citation type="submission" date="2022-04" db="EMBL/GenBank/DDBJ databases">
        <title>Chromosome-scale genome assembly of Holotrichia oblita Faldermann.</title>
        <authorList>
            <person name="Rongchong L."/>
        </authorList>
    </citation>
    <scope>NUCLEOTIDE SEQUENCE</scope>
    <source>
        <strain evidence="1">81SQS9</strain>
    </source>
</reference>
<evidence type="ECO:0000313" key="1">
    <source>
        <dbReference type="EMBL" id="KAI4465063.1"/>
    </source>
</evidence>